<gene>
    <name evidence="3" type="ORF">RM519_11655</name>
</gene>
<feature type="region of interest" description="Disordered" evidence="1">
    <location>
        <begin position="76"/>
        <end position="95"/>
    </location>
</feature>
<evidence type="ECO:0000313" key="4">
    <source>
        <dbReference type="Proteomes" id="UP001252186"/>
    </source>
</evidence>
<feature type="transmembrane region" description="Helical" evidence="2">
    <location>
        <begin position="15"/>
        <end position="38"/>
    </location>
</feature>
<sequence>MEHYIKHKLRSKKPFEVFFTGLFITVAIVGFIALFGYVAMRLWNWLMPEIFDLTTITYWQAIGLLILAKFFFGGFGSDRSSKKKKKAKDYCNDEKPKRDFSKWKLYDKFWEEEGNEAFNSFVKKERGGDELGIQPDK</sequence>
<protein>
    <submittedName>
        <fullName evidence="3">Uncharacterized protein</fullName>
    </submittedName>
</protein>
<evidence type="ECO:0000256" key="1">
    <source>
        <dbReference type="SAM" id="MobiDB-lite"/>
    </source>
</evidence>
<proteinExistence type="predicted"/>
<feature type="transmembrane region" description="Helical" evidence="2">
    <location>
        <begin position="58"/>
        <end position="76"/>
    </location>
</feature>
<dbReference type="Proteomes" id="UP001252186">
    <property type="component" value="Unassembled WGS sequence"/>
</dbReference>
<dbReference type="RefSeq" id="WP_311593991.1">
    <property type="nucleotide sequence ID" value="NZ_JAVRHV010000006.1"/>
</dbReference>
<evidence type="ECO:0000313" key="3">
    <source>
        <dbReference type="EMBL" id="MDT0553905.1"/>
    </source>
</evidence>
<evidence type="ECO:0000256" key="2">
    <source>
        <dbReference type="SAM" id="Phobius"/>
    </source>
</evidence>
<dbReference type="EMBL" id="JAVRHV010000006">
    <property type="protein sequence ID" value="MDT0553905.1"/>
    <property type="molecule type" value="Genomic_DNA"/>
</dbReference>
<reference evidence="3 4" key="1">
    <citation type="submission" date="2023-09" db="EMBL/GenBank/DDBJ databases">
        <authorList>
            <person name="Rey-Velasco X."/>
        </authorList>
    </citation>
    <scope>NUCLEOTIDE SEQUENCE [LARGE SCALE GENOMIC DNA]</scope>
    <source>
        <strain evidence="3 4">P050</strain>
    </source>
</reference>
<name>A0ABU2Y7Y1_9FLAO</name>
<keyword evidence="2" id="KW-1133">Transmembrane helix</keyword>
<keyword evidence="2" id="KW-0472">Membrane</keyword>
<accession>A0ABU2Y7Y1</accession>
<comment type="caution">
    <text evidence="3">The sequence shown here is derived from an EMBL/GenBank/DDBJ whole genome shotgun (WGS) entry which is preliminary data.</text>
</comment>
<keyword evidence="2" id="KW-0812">Transmembrane</keyword>
<organism evidence="3 4">
    <name type="scientific">Urechidicola vernalis</name>
    <dbReference type="NCBI Taxonomy" id="3075600"/>
    <lineage>
        <taxon>Bacteria</taxon>
        <taxon>Pseudomonadati</taxon>
        <taxon>Bacteroidota</taxon>
        <taxon>Flavobacteriia</taxon>
        <taxon>Flavobacteriales</taxon>
        <taxon>Flavobacteriaceae</taxon>
        <taxon>Urechidicola</taxon>
    </lineage>
</organism>
<keyword evidence="4" id="KW-1185">Reference proteome</keyword>